<gene>
    <name evidence="1" type="ORF">F8M41_002371</name>
</gene>
<dbReference type="OrthoDB" id="2443396at2759"/>
<organism evidence="1 2">
    <name type="scientific">Gigaspora margarita</name>
    <dbReference type="NCBI Taxonomy" id="4874"/>
    <lineage>
        <taxon>Eukaryota</taxon>
        <taxon>Fungi</taxon>
        <taxon>Fungi incertae sedis</taxon>
        <taxon>Mucoromycota</taxon>
        <taxon>Glomeromycotina</taxon>
        <taxon>Glomeromycetes</taxon>
        <taxon>Diversisporales</taxon>
        <taxon>Gigasporaceae</taxon>
        <taxon>Gigaspora</taxon>
    </lineage>
</organism>
<evidence type="ECO:0000313" key="1">
    <source>
        <dbReference type="EMBL" id="KAF0545105.1"/>
    </source>
</evidence>
<name>A0A8H4AYU9_GIGMA</name>
<reference evidence="1 2" key="1">
    <citation type="journal article" date="2019" name="Environ. Microbiol.">
        <title>At the nexus of three kingdoms: the genome of the mycorrhizal fungus Gigaspora margarita provides insights into plant, endobacterial and fungal interactions.</title>
        <authorList>
            <person name="Venice F."/>
            <person name="Ghignone S."/>
            <person name="Salvioli di Fossalunga A."/>
            <person name="Amselem J."/>
            <person name="Novero M."/>
            <person name="Xianan X."/>
            <person name="Sedzielewska Toro K."/>
            <person name="Morin E."/>
            <person name="Lipzen A."/>
            <person name="Grigoriev I.V."/>
            <person name="Henrissat B."/>
            <person name="Martin F.M."/>
            <person name="Bonfante P."/>
        </authorList>
    </citation>
    <scope>NUCLEOTIDE SEQUENCE [LARGE SCALE GENOMIC DNA]</scope>
    <source>
        <strain evidence="1 2">BEG34</strain>
    </source>
</reference>
<proteinExistence type="predicted"/>
<evidence type="ECO:0000313" key="2">
    <source>
        <dbReference type="Proteomes" id="UP000439903"/>
    </source>
</evidence>
<keyword evidence="2" id="KW-1185">Reference proteome</keyword>
<dbReference type="Proteomes" id="UP000439903">
    <property type="component" value="Unassembled WGS sequence"/>
</dbReference>
<comment type="caution">
    <text evidence="1">The sequence shown here is derived from an EMBL/GenBank/DDBJ whole genome shotgun (WGS) entry which is preliminary data.</text>
</comment>
<protein>
    <submittedName>
        <fullName evidence="1">Chaperonin: PROVISIONAL</fullName>
    </submittedName>
</protein>
<accession>A0A8H4AYU9</accession>
<sequence>MRDMVIKEQLMAFRKSESEDTKKGSTETKKYSHFHYCYNNSIQVCRDTYLALAGVSHKYLKSLVKHLQEHGLEE</sequence>
<dbReference type="EMBL" id="WTPW01000121">
    <property type="protein sequence ID" value="KAF0545105.1"/>
    <property type="molecule type" value="Genomic_DNA"/>
</dbReference>
<dbReference type="AlphaFoldDB" id="A0A8H4AYU9"/>